<dbReference type="GO" id="GO:0045892">
    <property type="term" value="P:negative regulation of DNA-templated transcription"/>
    <property type="evidence" value="ECO:0007669"/>
    <property type="project" value="TreeGrafter"/>
</dbReference>
<dbReference type="PANTHER" id="PTHR12247:SF131">
    <property type="entry name" value="LD05287P"/>
    <property type="match status" value="1"/>
</dbReference>
<dbReference type="GO" id="GO:0042393">
    <property type="term" value="F:histone binding"/>
    <property type="evidence" value="ECO:0007669"/>
    <property type="project" value="TreeGrafter"/>
</dbReference>
<accession>A0AA88Y2H2</accession>
<dbReference type="InterPro" id="IPR050548">
    <property type="entry name" value="PcG_chromatin_remod_factors"/>
</dbReference>
<proteinExistence type="predicted"/>
<keyword evidence="4" id="KW-1185">Reference proteome</keyword>
<protein>
    <submittedName>
        <fullName evidence="3">Uncharacterized protein</fullName>
    </submittedName>
</protein>
<dbReference type="GO" id="GO:0005634">
    <property type="term" value="C:nucleus"/>
    <property type="evidence" value="ECO:0007669"/>
    <property type="project" value="InterPro"/>
</dbReference>
<dbReference type="Pfam" id="PF02820">
    <property type="entry name" value="MBT"/>
    <property type="match status" value="1"/>
</dbReference>
<sequence length="170" mass="19363">MRLEALDRLTPNLICVATIEKIDEKTGKILIHFDGWTNRYDYWTEFETPDLHPVGYMEENGHSLGTKNPQLQAPKGYTKQFTWETYCKEIGHLPVPYHLFSETQCDGTPRDRTDSVYDACDAGMVNQGMTENQGTLTASCKSDSNEASSMISAQYICYRVVKYTDCLSHQ</sequence>
<name>A0AA88Y2H2_PINIB</name>
<dbReference type="EMBL" id="VSWD01000007">
    <property type="protein sequence ID" value="KAK3096803.1"/>
    <property type="molecule type" value="Genomic_DNA"/>
</dbReference>
<dbReference type="SMART" id="SM00561">
    <property type="entry name" value="MBT"/>
    <property type="match status" value="1"/>
</dbReference>
<evidence type="ECO:0000256" key="1">
    <source>
        <dbReference type="ARBA" id="ARBA00022737"/>
    </source>
</evidence>
<feature type="repeat" description="MBT" evidence="2">
    <location>
        <begin position="1"/>
        <end position="67"/>
    </location>
</feature>
<gene>
    <name evidence="3" type="ORF">FSP39_003478</name>
</gene>
<comment type="caution">
    <text evidence="3">The sequence shown here is derived from an EMBL/GenBank/DDBJ whole genome shotgun (WGS) entry which is preliminary data.</text>
</comment>
<evidence type="ECO:0000313" key="3">
    <source>
        <dbReference type="EMBL" id="KAK3096803.1"/>
    </source>
</evidence>
<dbReference type="PANTHER" id="PTHR12247">
    <property type="entry name" value="POLYCOMB GROUP PROTEIN"/>
    <property type="match status" value="1"/>
</dbReference>
<evidence type="ECO:0000313" key="4">
    <source>
        <dbReference type="Proteomes" id="UP001186944"/>
    </source>
</evidence>
<dbReference type="Proteomes" id="UP001186944">
    <property type="component" value="Unassembled WGS sequence"/>
</dbReference>
<reference evidence="3" key="1">
    <citation type="submission" date="2019-08" db="EMBL/GenBank/DDBJ databases">
        <title>The improved chromosome-level genome for the pearl oyster Pinctada fucata martensii using PacBio sequencing and Hi-C.</title>
        <authorList>
            <person name="Zheng Z."/>
        </authorList>
    </citation>
    <scope>NUCLEOTIDE SEQUENCE</scope>
    <source>
        <strain evidence="3">ZZ-2019</strain>
        <tissue evidence="3">Adductor muscle</tissue>
    </source>
</reference>
<dbReference type="Gene3D" id="2.30.30.140">
    <property type="match status" value="1"/>
</dbReference>
<dbReference type="GO" id="GO:0003682">
    <property type="term" value="F:chromatin binding"/>
    <property type="evidence" value="ECO:0007669"/>
    <property type="project" value="TreeGrafter"/>
</dbReference>
<evidence type="ECO:0000256" key="2">
    <source>
        <dbReference type="PROSITE-ProRule" id="PRU00459"/>
    </source>
</evidence>
<dbReference type="AlphaFoldDB" id="A0AA88Y2H2"/>
<dbReference type="PROSITE" id="PS51079">
    <property type="entry name" value="MBT"/>
    <property type="match status" value="1"/>
</dbReference>
<keyword evidence="1" id="KW-0677">Repeat</keyword>
<dbReference type="SUPFAM" id="SSF63748">
    <property type="entry name" value="Tudor/PWWP/MBT"/>
    <property type="match status" value="1"/>
</dbReference>
<dbReference type="InterPro" id="IPR004092">
    <property type="entry name" value="Mbt"/>
</dbReference>
<organism evidence="3 4">
    <name type="scientific">Pinctada imbricata</name>
    <name type="common">Atlantic pearl-oyster</name>
    <name type="synonym">Pinctada martensii</name>
    <dbReference type="NCBI Taxonomy" id="66713"/>
    <lineage>
        <taxon>Eukaryota</taxon>
        <taxon>Metazoa</taxon>
        <taxon>Spiralia</taxon>
        <taxon>Lophotrochozoa</taxon>
        <taxon>Mollusca</taxon>
        <taxon>Bivalvia</taxon>
        <taxon>Autobranchia</taxon>
        <taxon>Pteriomorphia</taxon>
        <taxon>Pterioida</taxon>
        <taxon>Pterioidea</taxon>
        <taxon>Pteriidae</taxon>
        <taxon>Pinctada</taxon>
    </lineage>
</organism>